<evidence type="ECO:0000256" key="2">
    <source>
        <dbReference type="ARBA" id="ARBA00022692"/>
    </source>
</evidence>
<feature type="transmembrane region" description="Helical" evidence="6">
    <location>
        <begin position="77"/>
        <end position="98"/>
    </location>
</feature>
<evidence type="ECO:0000313" key="9">
    <source>
        <dbReference type="Proteomes" id="UP000642070"/>
    </source>
</evidence>
<evidence type="ECO:0000313" key="8">
    <source>
        <dbReference type="EMBL" id="GGM67130.1"/>
    </source>
</evidence>
<dbReference type="EMBL" id="BMPI01000055">
    <property type="protein sequence ID" value="GGM67130.1"/>
    <property type="molecule type" value="Genomic_DNA"/>
</dbReference>
<sequence>MNRRGRVAASLRRLWRQLTSMRTALVLLLLLAVAAVPGSVLPQRSLAPEQVEAYRRDKPALAEWFDRFGLFDAYASPWFAAIYLLLFTSLIGCVLPRLGEHARALRRKPPAAPRNFRRLPAHAEVGDAPAEARPVGERLQQLMRSRRYRVVAYSEDGGHVTVAAEKGHLKETGNLLFHAALLAVLAGVAFGYGWGWSGNRILVAGPDTGFCTGLQQFDEYALGPRLGAEDLPGYCLQLERFDADFLDTGQPTTFQADVTWTAPRAARTGRQRLEVNTPLRLDGANVYLLGHGYAPILRYTDRQGRAQTSVSAFLPVDGMLTSEGAALFPDANADGTSGARSTDAQVAFSGVYVPTVPTSGPLALSAHPAERAPGLLLTAYRGDLGLDNGVPQSVYQIPRRAVDDGRLIQLPEANTLLRPGERWILDDGTSVEFLGTRRWISITVRHDPGEPVVLAAVIGIMTGLVPMLGVRRRRIWFRVLPTSSGCTITAGGLPRVDYPGFAAEFAAAVAAARGAVGAVASVRATGGPPAGTASVADGVRS</sequence>
<comment type="caution">
    <text evidence="8">The sequence shown here is derived from an EMBL/GenBank/DDBJ whole genome shotgun (WGS) entry which is preliminary data.</text>
</comment>
<accession>A0A917U8V5</accession>
<keyword evidence="4 6" id="KW-1133">Transmembrane helix</keyword>
<keyword evidence="2 6" id="KW-0812">Transmembrane</keyword>
<dbReference type="InterPro" id="IPR023494">
    <property type="entry name" value="Cyt_c_bgen_Ccs1/CcsB/ResB"/>
</dbReference>
<protein>
    <submittedName>
        <fullName evidence="8">Cytochrome c biogenesis protein</fullName>
    </submittedName>
</protein>
<dbReference type="Pfam" id="PF05140">
    <property type="entry name" value="ResB"/>
    <property type="match status" value="1"/>
</dbReference>
<keyword evidence="5 6" id="KW-0472">Membrane</keyword>
<reference evidence="8" key="2">
    <citation type="submission" date="2020-09" db="EMBL/GenBank/DDBJ databases">
        <authorList>
            <person name="Sun Q."/>
            <person name="Ohkuma M."/>
        </authorList>
    </citation>
    <scope>NUCLEOTIDE SEQUENCE</scope>
    <source>
        <strain evidence="8">JCM 19831</strain>
    </source>
</reference>
<proteinExistence type="predicted"/>
<gene>
    <name evidence="8" type="ORF">GCM10007977_081040</name>
</gene>
<comment type="subcellular location">
    <subcellularLocation>
        <location evidence="1">Membrane</location>
        <topology evidence="1">Multi-pass membrane protein</topology>
    </subcellularLocation>
</comment>
<dbReference type="Proteomes" id="UP000642070">
    <property type="component" value="Unassembled WGS sequence"/>
</dbReference>
<dbReference type="PANTHER" id="PTHR31566:SF0">
    <property type="entry name" value="CYTOCHROME C BIOGENESIS PROTEIN CCS1, CHLOROPLASTIC"/>
    <property type="match status" value="1"/>
</dbReference>
<keyword evidence="9" id="KW-1185">Reference proteome</keyword>
<evidence type="ECO:0000259" key="7">
    <source>
        <dbReference type="Pfam" id="PF05140"/>
    </source>
</evidence>
<evidence type="ECO:0000256" key="1">
    <source>
        <dbReference type="ARBA" id="ARBA00004141"/>
    </source>
</evidence>
<keyword evidence="3" id="KW-0201">Cytochrome c-type biogenesis</keyword>
<dbReference type="AlphaFoldDB" id="A0A917U8V5"/>
<evidence type="ECO:0000256" key="6">
    <source>
        <dbReference type="SAM" id="Phobius"/>
    </source>
</evidence>
<dbReference type="GO" id="GO:0016020">
    <property type="term" value="C:membrane"/>
    <property type="evidence" value="ECO:0007669"/>
    <property type="project" value="UniProtKB-SubCell"/>
</dbReference>
<evidence type="ECO:0000256" key="5">
    <source>
        <dbReference type="ARBA" id="ARBA00023136"/>
    </source>
</evidence>
<dbReference type="PANTHER" id="PTHR31566">
    <property type="entry name" value="CYTOCHROME C BIOGENESIS PROTEIN CCS1, CHLOROPLASTIC"/>
    <property type="match status" value="1"/>
</dbReference>
<name>A0A917U8V5_9ACTN</name>
<feature type="domain" description="ResB-like" evidence="7">
    <location>
        <begin position="21"/>
        <end position="506"/>
    </location>
</feature>
<evidence type="ECO:0000256" key="3">
    <source>
        <dbReference type="ARBA" id="ARBA00022748"/>
    </source>
</evidence>
<feature type="transmembrane region" description="Helical" evidence="6">
    <location>
        <begin position="452"/>
        <end position="470"/>
    </location>
</feature>
<dbReference type="GO" id="GO:0017004">
    <property type="term" value="P:cytochrome complex assembly"/>
    <property type="evidence" value="ECO:0007669"/>
    <property type="project" value="UniProtKB-KW"/>
</dbReference>
<feature type="transmembrane region" description="Helical" evidence="6">
    <location>
        <begin position="175"/>
        <end position="196"/>
    </location>
</feature>
<reference evidence="8" key="1">
    <citation type="journal article" date="2014" name="Int. J. Syst. Evol. Microbiol.">
        <title>Complete genome sequence of Corynebacterium casei LMG S-19264T (=DSM 44701T), isolated from a smear-ripened cheese.</title>
        <authorList>
            <consortium name="US DOE Joint Genome Institute (JGI-PGF)"/>
            <person name="Walter F."/>
            <person name="Albersmeier A."/>
            <person name="Kalinowski J."/>
            <person name="Ruckert C."/>
        </authorList>
    </citation>
    <scope>NUCLEOTIDE SEQUENCE</scope>
    <source>
        <strain evidence="8">JCM 19831</strain>
    </source>
</reference>
<organism evidence="8 9">
    <name type="scientific">Dactylosporangium sucinum</name>
    <dbReference type="NCBI Taxonomy" id="1424081"/>
    <lineage>
        <taxon>Bacteria</taxon>
        <taxon>Bacillati</taxon>
        <taxon>Actinomycetota</taxon>
        <taxon>Actinomycetes</taxon>
        <taxon>Micromonosporales</taxon>
        <taxon>Micromonosporaceae</taxon>
        <taxon>Dactylosporangium</taxon>
    </lineage>
</organism>
<evidence type="ECO:0000256" key="4">
    <source>
        <dbReference type="ARBA" id="ARBA00022989"/>
    </source>
</evidence>
<dbReference type="InterPro" id="IPR007816">
    <property type="entry name" value="ResB-like_domain"/>
</dbReference>